<dbReference type="InterPro" id="IPR027417">
    <property type="entry name" value="P-loop_NTPase"/>
</dbReference>
<evidence type="ECO:0000259" key="6">
    <source>
        <dbReference type="PROSITE" id="PS51194"/>
    </source>
</evidence>
<dbReference type="SMART" id="SM00490">
    <property type="entry name" value="HELICc"/>
    <property type="match status" value="1"/>
</dbReference>
<dbReference type="GO" id="GO:0004386">
    <property type="term" value="F:helicase activity"/>
    <property type="evidence" value="ECO:0007669"/>
    <property type="project" value="UniProtKB-KW"/>
</dbReference>
<keyword evidence="3 7" id="KW-0347">Helicase</keyword>
<dbReference type="EMBL" id="UGRS01000002">
    <property type="protein sequence ID" value="SUA44373.1"/>
    <property type="molecule type" value="Genomic_DNA"/>
</dbReference>
<name>A0A378WVL2_9NEIS</name>
<accession>A0A378WVL2</accession>
<dbReference type="AlphaFoldDB" id="A0A378WVL2"/>
<dbReference type="SUPFAM" id="SSF52540">
    <property type="entry name" value="P-loop containing nucleoside triphosphate hydrolases"/>
    <property type="match status" value="1"/>
</dbReference>
<organism evidence="7 8">
    <name type="scientific">Neisseria zoodegmatis</name>
    <dbReference type="NCBI Taxonomy" id="326523"/>
    <lineage>
        <taxon>Bacteria</taxon>
        <taxon>Pseudomonadati</taxon>
        <taxon>Pseudomonadota</taxon>
        <taxon>Betaproteobacteria</taxon>
        <taxon>Neisseriales</taxon>
        <taxon>Neisseriaceae</taxon>
        <taxon>Neisseria</taxon>
    </lineage>
</organism>
<dbReference type="PANTHER" id="PTHR12131:SF1">
    <property type="entry name" value="ATP-DEPENDENT RNA HELICASE SUPV3L1, MITOCHONDRIAL-RELATED"/>
    <property type="match status" value="1"/>
</dbReference>
<dbReference type="PROSITE" id="PS51194">
    <property type="entry name" value="HELICASE_CTER"/>
    <property type="match status" value="1"/>
</dbReference>
<dbReference type="SMART" id="SM00487">
    <property type="entry name" value="DEXDc"/>
    <property type="match status" value="1"/>
</dbReference>
<sequence length="738" mass="87595">MDEIDFVSELISKIESIEKFDFNQTFLIYKECAEALIKNMHNAQELLIYILNYRDKFSSGCDEILADLIESTGFYPYLNKENLELYSTAANIRKYTNKSDYLDNKIFHDEQKYILDLINRNNNLVISAPTSFGKSLLIEEIIASERFKNILVIQPTLALLDETRRNLTRYRDIYKLITRTTQSPLEKNIFLFTAERACEYQFFPEVDFLIIDEFYKLSGKRDDGRSHALNNAFLKILKTYKNCQFYLLGPNIEGVSEGFEEKYQAKFISIKTNLVASKMHDIFSLYPNQFGNRGKKRKNKERVLFELLLSKLNNENTLIYCASPKKAHYLSRQYIEYIKDKNINKKFTEGNKFLIEWLNKNVSKFWNLSESLSYGVAVHDGTMPKHILSSILNEFNVQNILHIFCTSTIIEGVNTSAKNIVYFDNHKGLENNKIDFFDYSNIKGRAGRLMQHYVGHIYNFSQPPKEERLIIDIPFHSQDPIQDEVLINLDDNEILDHESEQYKFISQINSDERTLFSENGISIRKQKKLLEYIQNNFVEYNKKFNWTDFPTKEQRQYCLQLIWDYLLEDVDKKFFFNKFTNFDAKLAKYLFEKNINSLIDNDINFWKNTDRYKEYSIGELYDEFIQLNFKFLRLYVQFKIPKWLSVLNNLQNFVSKQYQIHSGDYSIYIKMCENNFIQDNLFFLEEYGVPNTALYKLAKFIPENISSDDALELIKTKKLYDDDQFLEYERLKLKENIN</sequence>
<dbReference type="PANTHER" id="PTHR12131">
    <property type="entry name" value="ATP-DEPENDENT RNA AND DNA HELICASE"/>
    <property type="match status" value="1"/>
</dbReference>
<evidence type="ECO:0000256" key="3">
    <source>
        <dbReference type="ARBA" id="ARBA00022806"/>
    </source>
</evidence>
<dbReference type="InterPro" id="IPR001650">
    <property type="entry name" value="Helicase_C-like"/>
</dbReference>
<dbReference type="InterPro" id="IPR014001">
    <property type="entry name" value="Helicase_ATP-bd"/>
</dbReference>
<dbReference type="Gene3D" id="3.40.50.300">
    <property type="entry name" value="P-loop containing nucleotide triphosphate hydrolases"/>
    <property type="match status" value="2"/>
</dbReference>
<evidence type="ECO:0000256" key="1">
    <source>
        <dbReference type="ARBA" id="ARBA00022741"/>
    </source>
</evidence>
<dbReference type="Proteomes" id="UP000254055">
    <property type="component" value="Unassembled WGS sequence"/>
</dbReference>
<keyword evidence="2" id="KW-0378">Hydrolase</keyword>
<dbReference type="RefSeq" id="WP_115134413.1">
    <property type="nucleotide sequence ID" value="NZ_UGRS01000002.1"/>
</dbReference>
<evidence type="ECO:0000256" key="4">
    <source>
        <dbReference type="ARBA" id="ARBA00022840"/>
    </source>
</evidence>
<keyword evidence="4" id="KW-0067">ATP-binding</keyword>
<dbReference type="InterPro" id="IPR050699">
    <property type="entry name" value="RNA-DNA_Helicase"/>
</dbReference>
<evidence type="ECO:0000259" key="5">
    <source>
        <dbReference type="PROSITE" id="PS51192"/>
    </source>
</evidence>
<gene>
    <name evidence="7" type="ORF">NCTC12229_01864</name>
</gene>
<dbReference type="Pfam" id="PF00270">
    <property type="entry name" value="DEAD"/>
    <property type="match status" value="1"/>
</dbReference>
<dbReference type="GO" id="GO:0016787">
    <property type="term" value="F:hydrolase activity"/>
    <property type="evidence" value="ECO:0007669"/>
    <property type="project" value="UniProtKB-KW"/>
</dbReference>
<keyword evidence="1" id="KW-0547">Nucleotide-binding</keyword>
<evidence type="ECO:0000256" key="2">
    <source>
        <dbReference type="ARBA" id="ARBA00022801"/>
    </source>
</evidence>
<dbReference type="GO" id="GO:0003676">
    <property type="term" value="F:nucleic acid binding"/>
    <property type="evidence" value="ECO:0007669"/>
    <property type="project" value="InterPro"/>
</dbReference>
<protein>
    <submittedName>
        <fullName evidence="7">Ski2-like helicase</fullName>
    </submittedName>
</protein>
<dbReference type="OrthoDB" id="9815222at2"/>
<feature type="domain" description="Helicase C-terminal" evidence="6">
    <location>
        <begin position="304"/>
        <end position="493"/>
    </location>
</feature>
<feature type="domain" description="Helicase ATP-binding" evidence="5">
    <location>
        <begin position="115"/>
        <end position="270"/>
    </location>
</feature>
<evidence type="ECO:0000313" key="7">
    <source>
        <dbReference type="EMBL" id="SUA44373.1"/>
    </source>
</evidence>
<dbReference type="InterPro" id="IPR011545">
    <property type="entry name" value="DEAD/DEAH_box_helicase_dom"/>
</dbReference>
<evidence type="ECO:0000313" key="8">
    <source>
        <dbReference type="Proteomes" id="UP000254055"/>
    </source>
</evidence>
<dbReference type="GO" id="GO:0005524">
    <property type="term" value="F:ATP binding"/>
    <property type="evidence" value="ECO:0007669"/>
    <property type="project" value="UniProtKB-KW"/>
</dbReference>
<dbReference type="PROSITE" id="PS51192">
    <property type="entry name" value="HELICASE_ATP_BIND_1"/>
    <property type="match status" value="1"/>
</dbReference>
<reference evidence="7 8" key="1">
    <citation type="submission" date="2018-06" db="EMBL/GenBank/DDBJ databases">
        <authorList>
            <consortium name="Pathogen Informatics"/>
            <person name="Doyle S."/>
        </authorList>
    </citation>
    <scope>NUCLEOTIDE SEQUENCE [LARGE SCALE GENOMIC DNA]</scope>
    <source>
        <strain evidence="7 8">NCTC12229</strain>
    </source>
</reference>
<proteinExistence type="predicted"/>